<feature type="active site" evidence="10">
    <location>
        <position position="231"/>
    </location>
</feature>
<comment type="catalytic activity">
    <reaction evidence="1">
        <text>a ribonucleoside 5'-phosphate + H2O = a ribonucleoside + phosphate</text>
        <dbReference type="Rhea" id="RHEA:12484"/>
        <dbReference type="ChEBI" id="CHEBI:15377"/>
        <dbReference type="ChEBI" id="CHEBI:18254"/>
        <dbReference type="ChEBI" id="CHEBI:43474"/>
        <dbReference type="ChEBI" id="CHEBI:58043"/>
        <dbReference type="EC" id="3.1.3.5"/>
    </reaction>
</comment>
<evidence type="ECO:0000256" key="1">
    <source>
        <dbReference type="ARBA" id="ARBA00000815"/>
    </source>
</evidence>
<keyword evidence="9" id="KW-0546">Nucleotide metabolism</keyword>
<dbReference type="GO" id="GO:0000166">
    <property type="term" value="F:nucleotide binding"/>
    <property type="evidence" value="ECO:0007669"/>
    <property type="project" value="UniProtKB-KW"/>
</dbReference>
<dbReference type="PROSITE" id="PS00141">
    <property type="entry name" value="ASP_PROTEASE"/>
    <property type="match status" value="2"/>
</dbReference>
<sequence>GMKLAAAMLPMAMAFHVELIAKTDGFQTQYSVSMAIGTPPQLFDLIVDTGSSDMWVQGIDCTQCFNGPKFNSSLSTTFSPGCSRGTCEYTLAYGSGVSTAHVGQDYIALGTVPLAGKMQFGVVYIEDVTITHVLQNSGILGLGFEVMSFFTHPSPINYISSFALYLDGDKSIMSVNEVMDAFKGPATQWSTIPVEEIEGLYTYWTIGLPEAEFGGKQLCGTTQKRCQAVLDSGTAFIAIPPQKWPTVVIELQHAGCIAVNVGGPFECPDSELPTLHLTLGLLLILYELTKCLGTLNGYEVTMAPSMYSYPIDGSTSVLVGLIESPLELWIFGSLFLQYFYTNFDTTNKQVQMVALATTSVTELVPMPIAPQDQPSYIDQIYDEAALERFLVLVVICASISLIYTLIFRSNHHPKYEHGYFSDVLECLSVSIFQSSLGRRVLSMGIASGIVYNNSASRSNGLNNEARQPRVIISNPDKFASKFAKMIKDGPNQLLFIADFDYTLTPYYNVSGGRGHSCHGMLASSKVLSDEFFTKSNHLFQKFYPIEISPLLAHDEKEPHMIEWWTREHGLFVEYNMHRHHVEAAVNKSDIEFRSGFGPLFQDLATLNVPTLIFSAGLADVIYNVLRKVHGETILTPNLHIVSNVMKFQEPSGKLLGFEDPLIHCHNKNATVLKDSPFWKECEERHNVILLGDSVGDAQMAEGLPVHNIIKIGFLNTHQEEKLGEYLTLFDVVIINDGSLSFAHTLIRAIQGK</sequence>
<feature type="domain" description="Peptidase A1" evidence="13">
    <location>
        <begin position="30"/>
        <end position="353"/>
    </location>
</feature>
<protein>
    <recommendedName>
        <fullName evidence="4">5'-nucleotidase</fullName>
        <ecNumber evidence="4">3.1.3.5</ecNumber>
    </recommendedName>
</protein>
<keyword evidence="8" id="KW-0460">Magnesium</keyword>
<dbReference type="SUPFAM" id="SSF56784">
    <property type="entry name" value="HAD-like"/>
    <property type="match status" value="1"/>
</dbReference>
<dbReference type="GO" id="GO:0006508">
    <property type="term" value="P:proteolysis"/>
    <property type="evidence" value="ECO:0007669"/>
    <property type="project" value="UniProtKB-KW"/>
</dbReference>
<evidence type="ECO:0000256" key="4">
    <source>
        <dbReference type="ARBA" id="ARBA00012643"/>
    </source>
</evidence>
<keyword evidence="15" id="KW-1185">Reference proteome</keyword>
<evidence type="ECO:0000313" key="15">
    <source>
        <dbReference type="Proteomes" id="UP000243217"/>
    </source>
</evidence>
<evidence type="ECO:0000256" key="7">
    <source>
        <dbReference type="ARBA" id="ARBA00022801"/>
    </source>
</evidence>
<dbReference type="InterPro" id="IPR001461">
    <property type="entry name" value="Aspartic_peptidase_A1"/>
</dbReference>
<dbReference type="InterPro" id="IPR036412">
    <property type="entry name" value="HAD-like_sf"/>
</dbReference>
<dbReference type="Pfam" id="PF05822">
    <property type="entry name" value="UMPH-1"/>
    <property type="match status" value="1"/>
</dbReference>
<dbReference type="PRINTS" id="PR00792">
    <property type="entry name" value="PEPSIN"/>
</dbReference>
<evidence type="ECO:0000259" key="13">
    <source>
        <dbReference type="PROSITE" id="PS51767"/>
    </source>
</evidence>
<dbReference type="SUPFAM" id="SSF50630">
    <property type="entry name" value="Acid proteases"/>
    <property type="match status" value="1"/>
</dbReference>
<feature type="non-terminal residue" evidence="14">
    <location>
        <position position="1"/>
    </location>
</feature>
<evidence type="ECO:0000256" key="5">
    <source>
        <dbReference type="ARBA" id="ARBA00022723"/>
    </source>
</evidence>
<gene>
    <name evidence="14" type="ORF">THRCLA_05380</name>
</gene>
<keyword evidence="11" id="KW-0645">Protease</keyword>
<evidence type="ECO:0000256" key="6">
    <source>
        <dbReference type="ARBA" id="ARBA00022741"/>
    </source>
</evidence>
<keyword evidence="12" id="KW-0732">Signal</keyword>
<dbReference type="GO" id="GO:0008253">
    <property type="term" value="F:5'-nucleotidase activity"/>
    <property type="evidence" value="ECO:0007669"/>
    <property type="project" value="UniProtKB-EC"/>
</dbReference>
<evidence type="ECO:0000256" key="12">
    <source>
        <dbReference type="SAM" id="SignalP"/>
    </source>
</evidence>
<comment type="similarity">
    <text evidence="3">Belongs to the pyrimidine 5'-nucleotidase family.</text>
</comment>
<dbReference type="PANTHER" id="PTHR13045:SF0">
    <property type="entry name" value="7-METHYLGUANOSINE PHOSPHATE-SPECIFIC 5'-NUCLEOTIDASE"/>
    <property type="match status" value="1"/>
</dbReference>
<dbReference type="InterPro" id="IPR006434">
    <property type="entry name" value="Pyrimidine_nucleotidase_eu"/>
</dbReference>
<keyword evidence="7 11" id="KW-0378">Hydrolase</keyword>
<dbReference type="Gene3D" id="3.40.50.1000">
    <property type="entry name" value="HAD superfamily/HAD-like"/>
    <property type="match status" value="1"/>
</dbReference>
<evidence type="ECO:0000256" key="8">
    <source>
        <dbReference type="ARBA" id="ARBA00022842"/>
    </source>
</evidence>
<feature type="signal peptide" evidence="12">
    <location>
        <begin position="1"/>
        <end position="25"/>
    </location>
</feature>
<keyword evidence="6" id="KW-0547">Nucleotide-binding</keyword>
<dbReference type="GO" id="GO:0005737">
    <property type="term" value="C:cytoplasm"/>
    <property type="evidence" value="ECO:0007669"/>
    <property type="project" value="InterPro"/>
</dbReference>
<organism evidence="14 15">
    <name type="scientific">Thraustotheca clavata</name>
    <dbReference type="NCBI Taxonomy" id="74557"/>
    <lineage>
        <taxon>Eukaryota</taxon>
        <taxon>Sar</taxon>
        <taxon>Stramenopiles</taxon>
        <taxon>Oomycota</taxon>
        <taxon>Saprolegniomycetes</taxon>
        <taxon>Saprolegniales</taxon>
        <taxon>Achlyaceae</taxon>
        <taxon>Thraustotheca</taxon>
    </lineage>
</organism>
<evidence type="ECO:0000256" key="11">
    <source>
        <dbReference type="RuleBase" id="RU000454"/>
    </source>
</evidence>
<dbReference type="Pfam" id="PF00026">
    <property type="entry name" value="Asp"/>
    <property type="match status" value="1"/>
</dbReference>
<dbReference type="STRING" id="74557.A0A1V9ZW25"/>
<dbReference type="InterPro" id="IPR021109">
    <property type="entry name" value="Peptidase_aspartic_dom_sf"/>
</dbReference>
<dbReference type="GO" id="GO:0009117">
    <property type="term" value="P:nucleotide metabolic process"/>
    <property type="evidence" value="ECO:0007669"/>
    <property type="project" value="UniProtKB-KW"/>
</dbReference>
<dbReference type="NCBIfam" id="TIGR01544">
    <property type="entry name" value="HAD-SF-IE"/>
    <property type="match status" value="1"/>
</dbReference>
<dbReference type="InterPro" id="IPR001969">
    <property type="entry name" value="Aspartic_peptidase_AS"/>
</dbReference>
<reference evidence="14 15" key="1">
    <citation type="journal article" date="2014" name="Genome Biol. Evol.">
        <title>The secreted proteins of Achlya hypogyna and Thraustotheca clavata identify the ancestral oomycete secretome and reveal gene acquisitions by horizontal gene transfer.</title>
        <authorList>
            <person name="Misner I."/>
            <person name="Blouin N."/>
            <person name="Leonard G."/>
            <person name="Richards T.A."/>
            <person name="Lane C.E."/>
        </authorList>
    </citation>
    <scope>NUCLEOTIDE SEQUENCE [LARGE SCALE GENOMIC DNA]</scope>
    <source>
        <strain evidence="14 15">ATCC 34112</strain>
    </source>
</reference>
<feature type="active site" evidence="10">
    <location>
        <position position="48"/>
    </location>
</feature>
<feature type="chain" id="PRO_5013184413" description="5'-nucleotidase" evidence="12">
    <location>
        <begin position="26"/>
        <end position="752"/>
    </location>
</feature>
<dbReference type="GO" id="GO:0000287">
    <property type="term" value="F:magnesium ion binding"/>
    <property type="evidence" value="ECO:0007669"/>
    <property type="project" value="InterPro"/>
</dbReference>
<dbReference type="FunFam" id="1.10.150.340:FF:000001">
    <property type="entry name" value="Cytosolic 5-nucleotidase 3-like"/>
    <property type="match status" value="1"/>
</dbReference>
<dbReference type="EC" id="3.1.3.5" evidence="4"/>
<dbReference type="CDD" id="cd05471">
    <property type="entry name" value="pepsin_like"/>
    <property type="match status" value="1"/>
</dbReference>
<dbReference type="Gene3D" id="2.40.70.10">
    <property type="entry name" value="Acid Proteases"/>
    <property type="match status" value="2"/>
</dbReference>
<evidence type="ECO:0000313" key="14">
    <source>
        <dbReference type="EMBL" id="OQS02223.1"/>
    </source>
</evidence>
<comment type="caution">
    <text evidence="14">The sequence shown here is derived from an EMBL/GenBank/DDBJ whole genome shotgun (WGS) entry which is preliminary data.</text>
</comment>
<keyword evidence="11" id="KW-0064">Aspartyl protease</keyword>
<dbReference type="InterPro" id="IPR034164">
    <property type="entry name" value="Pepsin-like_dom"/>
</dbReference>
<evidence type="ECO:0000256" key="3">
    <source>
        <dbReference type="ARBA" id="ARBA00008389"/>
    </source>
</evidence>
<evidence type="ECO:0000256" key="2">
    <source>
        <dbReference type="ARBA" id="ARBA00007447"/>
    </source>
</evidence>
<name>A0A1V9ZW25_9STRA</name>
<dbReference type="AlphaFoldDB" id="A0A1V9ZW25"/>
<dbReference type="Proteomes" id="UP000243217">
    <property type="component" value="Unassembled WGS sequence"/>
</dbReference>
<dbReference type="OrthoDB" id="10014216at2759"/>
<dbReference type="GO" id="GO:0004190">
    <property type="term" value="F:aspartic-type endopeptidase activity"/>
    <property type="evidence" value="ECO:0007669"/>
    <property type="project" value="UniProtKB-KW"/>
</dbReference>
<dbReference type="InterPro" id="IPR023214">
    <property type="entry name" value="HAD_sf"/>
</dbReference>
<accession>A0A1V9ZW25</accession>
<dbReference type="InterPro" id="IPR033121">
    <property type="entry name" value="PEPTIDASE_A1"/>
</dbReference>
<evidence type="ECO:0000256" key="9">
    <source>
        <dbReference type="ARBA" id="ARBA00023080"/>
    </source>
</evidence>
<keyword evidence="5" id="KW-0479">Metal-binding</keyword>
<dbReference type="Gene3D" id="1.10.150.340">
    <property type="entry name" value="Pyrimidine 5'-nucleotidase (UMPH-1), N-terminal domain"/>
    <property type="match status" value="1"/>
</dbReference>
<dbReference type="PROSITE" id="PS51767">
    <property type="entry name" value="PEPTIDASE_A1"/>
    <property type="match status" value="1"/>
</dbReference>
<dbReference type="SFLD" id="SFLDS00003">
    <property type="entry name" value="Haloacid_Dehalogenase"/>
    <property type="match status" value="1"/>
</dbReference>
<dbReference type="SFLD" id="SFLDG01128">
    <property type="entry name" value="C1.4:_5'-Nucleotidase_Like"/>
    <property type="match status" value="1"/>
</dbReference>
<dbReference type="PANTHER" id="PTHR13045">
    <property type="entry name" value="5'-NUCLEOTIDASE"/>
    <property type="match status" value="1"/>
</dbReference>
<comment type="similarity">
    <text evidence="2 11">Belongs to the peptidase A1 family.</text>
</comment>
<dbReference type="EMBL" id="JNBS01001180">
    <property type="protein sequence ID" value="OQS02223.1"/>
    <property type="molecule type" value="Genomic_DNA"/>
</dbReference>
<evidence type="ECO:0000256" key="10">
    <source>
        <dbReference type="PIRSR" id="PIRSR601461-1"/>
    </source>
</evidence>
<proteinExistence type="inferred from homology"/>